<evidence type="ECO:0000313" key="2">
    <source>
        <dbReference type="Proteomes" id="UP000217446"/>
    </source>
</evidence>
<keyword evidence="2" id="KW-1185">Reference proteome</keyword>
<dbReference type="AlphaFoldDB" id="A0A250VTD8"/>
<reference evidence="2" key="1">
    <citation type="submission" date="2017-05" db="EMBL/GenBank/DDBJ databases">
        <title>Streptomyces olivochromogenes NBRC 3561 whole genome shotgun sequence.</title>
        <authorList>
            <person name="Dohra H."/>
            <person name="Kodani S."/>
        </authorList>
    </citation>
    <scope>NUCLEOTIDE SEQUENCE [LARGE SCALE GENOMIC DNA]</scope>
    <source>
        <strain evidence="2">NBRC 3561</strain>
    </source>
</reference>
<protein>
    <submittedName>
        <fullName evidence="1">Uncharacterized protein</fullName>
    </submittedName>
</protein>
<dbReference type="STRING" id="1963.AQJ27_45010"/>
<dbReference type="RefSeq" id="WP_067382999.1">
    <property type="nucleotide sequence ID" value="NZ_BDQI01000034.1"/>
</dbReference>
<sequence>MAAHPGTHVHTADNAVPPLNDDLAGLLDDLAGFHHGLDLIADGVRALAVDRLTIQQTQTVVTMLAGSTDPAGQQIDVAALIAALVARLLNADENPALRTLPTDTQDQARTAGADFADHDAYITPRTDIAKTVYDLNPL</sequence>
<evidence type="ECO:0000313" key="1">
    <source>
        <dbReference type="EMBL" id="GAX57292.1"/>
    </source>
</evidence>
<dbReference type="Proteomes" id="UP000217446">
    <property type="component" value="Unassembled WGS sequence"/>
</dbReference>
<organism evidence="1 2">
    <name type="scientific">Streptomyces olivochromogenes</name>
    <dbReference type="NCBI Taxonomy" id="1963"/>
    <lineage>
        <taxon>Bacteria</taxon>
        <taxon>Bacillati</taxon>
        <taxon>Actinomycetota</taxon>
        <taxon>Actinomycetes</taxon>
        <taxon>Kitasatosporales</taxon>
        <taxon>Streptomycetaceae</taxon>
        <taxon>Streptomyces</taxon>
    </lineage>
</organism>
<gene>
    <name evidence="1" type="ORF">SO3561_08862</name>
</gene>
<proteinExistence type="predicted"/>
<comment type="caution">
    <text evidence="1">The sequence shown here is derived from an EMBL/GenBank/DDBJ whole genome shotgun (WGS) entry which is preliminary data.</text>
</comment>
<accession>A0A250VTD8</accession>
<name>A0A250VTD8_STROL</name>
<dbReference type="EMBL" id="BDQI01000034">
    <property type="protein sequence ID" value="GAX57292.1"/>
    <property type="molecule type" value="Genomic_DNA"/>
</dbReference>